<comment type="caution">
    <text evidence="1">The sequence shown here is derived from an EMBL/GenBank/DDBJ whole genome shotgun (WGS) entry which is preliminary data.</text>
</comment>
<dbReference type="EMBL" id="ACJN02000002">
    <property type="protein sequence ID" value="EFI35042.1"/>
    <property type="molecule type" value="Genomic_DNA"/>
</dbReference>
<sequence>MTSWPTWSRLWDSLGHRAWGMGLGEEEGEGIGDWLINGKHFIKV</sequence>
<gene>
    <name evidence="1" type="ORF">Dthio_PD2436</name>
</gene>
<protein>
    <submittedName>
        <fullName evidence="1">Uncharacterized protein</fullName>
    </submittedName>
</protein>
<dbReference type="AlphaFoldDB" id="D6SQL6"/>
<proteinExistence type="predicted"/>
<organism evidence="1 2">
    <name type="scientific">Desulfonatronospira thiodismutans ASO3-1</name>
    <dbReference type="NCBI Taxonomy" id="555779"/>
    <lineage>
        <taxon>Bacteria</taxon>
        <taxon>Pseudomonadati</taxon>
        <taxon>Thermodesulfobacteriota</taxon>
        <taxon>Desulfovibrionia</taxon>
        <taxon>Desulfovibrionales</taxon>
        <taxon>Desulfonatronovibrionaceae</taxon>
        <taxon>Desulfonatronospira</taxon>
    </lineage>
</organism>
<evidence type="ECO:0000313" key="2">
    <source>
        <dbReference type="Proteomes" id="UP000005496"/>
    </source>
</evidence>
<evidence type="ECO:0000313" key="1">
    <source>
        <dbReference type="EMBL" id="EFI35042.1"/>
    </source>
</evidence>
<dbReference type="Proteomes" id="UP000005496">
    <property type="component" value="Unassembled WGS sequence"/>
</dbReference>
<keyword evidence="2" id="KW-1185">Reference proteome</keyword>
<reference evidence="1" key="1">
    <citation type="submission" date="2010-05" db="EMBL/GenBank/DDBJ databases">
        <title>The draft genome of Desulfonatronospira thiodismutans ASO3-1.</title>
        <authorList>
            <consortium name="US DOE Joint Genome Institute (JGI-PGF)"/>
            <person name="Lucas S."/>
            <person name="Copeland A."/>
            <person name="Lapidus A."/>
            <person name="Cheng J.-F."/>
            <person name="Bruce D."/>
            <person name="Goodwin L."/>
            <person name="Pitluck S."/>
            <person name="Chertkov O."/>
            <person name="Brettin T."/>
            <person name="Detter J.C."/>
            <person name="Han C."/>
            <person name="Land M.L."/>
            <person name="Hauser L."/>
            <person name="Kyrpides N."/>
            <person name="Mikhailova N."/>
            <person name="Muyzer G."/>
            <person name="Woyke T."/>
        </authorList>
    </citation>
    <scope>NUCLEOTIDE SEQUENCE [LARGE SCALE GENOMIC DNA]</scope>
    <source>
        <strain evidence="1">ASO3-1</strain>
    </source>
</reference>
<name>D6SQL6_9BACT</name>
<accession>D6SQL6</accession>